<dbReference type="GO" id="GO:0016020">
    <property type="term" value="C:membrane"/>
    <property type="evidence" value="ECO:0007669"/>
    <property type="project" value="InterPro"/>
</dbReference>
<evidence type="ECO:0000313" key="4">
    <source>
        <dbReference type="EMBL" id="QDW80894.1"/>
    </source>
</evidence>
<evidence type="ECO:0000313" key="5">
    <source>
        <dbReference type="Proteomes" id="UP001156885"/>
    </source>
</evidence>
<evidence type="ECO:0008006" key="6">
    <source>
        <dbReference type="Google" id="ProtNLM"/>
    </source>
</evidence>
<dbReference type="InterPro" id="IPR009878">
    <property type="entry name" value="Phlebovirus_G2_fusion"/>
</dbReference>
<dbReference type="Gene3D" id="2.60.40.3770">
    <property type="match status" value="1"/>
</dbReference>
<dbReference type="GO" id="GO:0044423">
    <property type="term" value="C:virion component"/>
    <property type="evidence" value="ECO:0007669"/>
    <property type="project" value="InterPro"/>
</dbReference>
<protein>
    <recommendedName>
        <fullName evidence="6">Glycoprotein</fullName>
    </recommendedName>
</protein>
<feature type="domain" description="Phlebovirus glycoprotein G1" evidence="2">
    <location>
        <begin position="190"/>
        <end position="428"/>
    </location>
</feature>
<evidence type="ECO:0000256" key="1">
    <source>
        <dbReference type="SAM" id="Phobius"/>
    </source>
</evidence>
<dbReference type="InterPro" id="IPR010826">
    <property type="entry name" value="Phlebovirus_G1"/>
</dbReference>
<dbReference type="Pfam" id="PF07243">
    <property type="entry name" value="Phlebovirus_G1"/>
    <property type="match status" value="1"/>
</dbReference>
<reference evidence="4" key="1">
    <citation type="journal article" date="2019" name="Virus Genes">
        <title>Characterization of a new bunyavirus and its derived small RNAs in the brown citrus aphid, Aphis citricidus.</title>
        <authorList>
            <person name="Zhang W."/>
            <person name="Wu T."/>
            <person name="Guo M."/>
            <person name="Chang T."/>
            <person name="Yang L."/>
            <person name="Tan Y."/>
            <person name="Ye C."/>
            <person name="Niu J."/>
            <person name="Wang J.J."/>
        </authorList>
    </citation>
    <scope>NUCLEOTIDE SEQUENCE</scope>
    <source>
        <strain evidence="4">Chongqin1</strain>
    </source>
</reference>
<keyword evidence="1" id="KW-0472">Membrane</keyword>
<dbReference type="EMBL" id="MN163035">
    <property type="protein sequence ID" value="QDW80894.1"/>
    <property type="molecule type" value="Genomic_RNA"/>
</dbReference>
<dbReference type="Gene3D" id="2.60.98.50">
    <property type="match status" value="1"/>
</dbReference>
<name>A0A5B8HAI7_9VIRU</name>
<organism evidence="4 5">
    <name type="scientific">Aphis citricidus bunyavirus</name>
    <dbReference type="NCBI Taxonomy" id="2599343"/>
    <lineage>
        <taxon>Viruses</taxon>
        <taxon>Riboviria</taxon>
        <taxon>Orthornavirae</taxon>
        <taxon>Negarnaviricota</taxon>
        <taxon>Polyploviricotina</taxon>
        <taxon>Bunyaviricetes</taxon>
        <taxon>Hareavirales</taxon>
        <taxon>Phenuiviridae</taxon>
        <taxon>Citricivirus</taxon>
        <taxon>Citricivirus chongqinense</taxon>
    </lineage>
</organism>
<dbReference type="GeneID" id="80554336"/>
<sequence length="1003" mass="112544">MKITFASTCFLFYCGYVTATIDYMQVPIGNQSNMVWIDSIKSVLSISNIQKCSSNPFPKSCGLCSQGLFQVISSDQSLCIQGIVPTSGSVLDQTCTKSIILTSAQSCPKYYTTNTEFSCSHHFSSHAIQHDKKLVKYCKIGYQGQCKEGATRIANQVVYWIIDQSGLYYLDEVSIVNRQNATDMLFYDCDGDCSKSTNGDTTFCSHHSCSPLSTCYCSFKADRFNLAVLTMNGEAPIWCYGKIKADVFLPTTTAGEAELGEFCSQCVATCKPNKISIRMYSNAFSHVRACKSGVCRFTDEKSDEATIELPFETFLTHTNVQIDIWSKNSKKNKRIIIPCEPIDICSAISCSVCVIKLLNYHCLNTPDMIIWSLILSGVCVVVVILMMICRTVIIIVEWLLFPIVSLFKIIKWTLNKLTTSVKKDIATTKYHYKKLDGKDGEQELDLVDDVPNEEYLEELKKPVGYRRLPPVSRRPKTPSYMNCLLLIFFTLIVSSFCCSEFTTLTASTKQCYLTKNTTACRFKTVMDLDLSPVSQESCIDLSSNLKEKLGHLKIKTKSLDYVCDKTVAYYTFNPTVVCQSIHQCRESGVCNGQTCESLSPKQKFNDILSADINLGESGCFRSCGGWTCGCFHFDDGCLFYRKDLRNENKEVYTVYKCSSWVLRTILEVSLIGQDGVSILNPKNVTLTANNIVRYDDILIHIKSSSPPIIDTNWCLLDKEGKYAITRCSSRDQFSHGIVGEVQCMSRYDASNSKSSCRTDFSLIQVVQELKSISCRSLYTNVDDLFKKNSLPMFENNYHYIMDGKDLVLEEQNIARLTLQLSFDQLDLSAVYQESKVYIESAEITGCVNCNSGAMLKISARADLDKTVTHISCECFNTVLSFSRINAMMTTIIKLSDHRSSYKCIISTSSGSFKYTIPAHLINLISLSSSDSVRASVLKSSLPGEFGILNWLTTLSMPTGSVLNVIYNFTTYFMIFTSILFIFLWVLKLSVKLVARLLMKVRGI</sequence>
<dbReference type="RefSeq" id="YP_010840742.1">
    <property type="nucleotide sequence ID" value="NC_078984.1"/>
</dbReference>
<keyword evidence="1" id="KW-1133">Transmembrane helix</keyword>
<evidence type="ECO:0000259" key="3">
    <source>
        <dbReference type="Pfam" id="PF07245"/>
    </source>
</evidence>
<dbReference type="Proteomes" id="UP001156885">
    <property type="component" value="Genome"/>
</dbReference>
<feature type="transmembrane region" description="Helical" evidence="1">
    <location>
        <begin position="368"/>
        <end position="401"/>
    </location>
</feature>
<keyword evidence="5" id="KW-1185">Reference proteome</keyword>
<keyword evidence="1" id="KW-0812">Transmembrane</keyword>
<proteinExistence type="predicted"/>
<dbReference type="KEGG" id="vg:80554336"/>
<feature type="domain" description="Phlebovirus glycoprotein G2 fusion" evidence="3">
    <location>
        <begin position="498"/>
        <end position="819"/>
    </location>
</feature>
<feature type="transmembrane region" description="Helical" evidence="1">
    <location>
        <begin position="964"/>
        <end position="986"/>
    </location>
</feature>
<dbReference type="Pfam" id="PF07245">
    <property type="entry name" value="Phlebovirus_G2"/>
    <property type="match status" value="1"/>
</dbReference>
<feature type="transmembrane region" description="Helical" evidence="1">
    <location>
        <begin position="483"/>
        <end position="504"/>
    </location>
</feature>
<accession>A0A5B8HAI7</accession>
<evidence type="ECO:0000259" key="2">
    <source>
        <dbReference type="Pfam" id="PF07243"/>
    </source>
</evidence>